<dbReference type="InterPro" id="IPR011335">
    <property type="entry name" value="Restrct_endonuc-II-like"/>
</dbReference>
<feature type="domain" description="YqaJ viral recombinase" evidence="1">
    <location>
        <begin position="23"/>
        <end position="163"/>
    </location>
</feature>
<dbReference type="AlphaFoldDB" id="A0A7H0SQB5"/>
<keyword evidence="3" id="KW-1185">Reference proteome</keyword>
<accession>A0A7H0SQB5</accession>
<dbReference type="Proteomes" id="UP000516320">
    <property type="component" value="Chromosome"/>
</dbReference>
<evidence type="ECO:0000313" key="3">
    <source>
        <dbReference type="Proteomes" id="UP000516320"/>
    </source>
</evidence>
<dbReference type="InterPro" id="IPR019080">
    <property type="entry name" value="YqaJ_viral_recombinase"/>
</dbReference>
<gene>
    <name evidence="2" type="ORF">GP475_08880</name>
</gene>
<dbReference type="KEGG" id="cpoy:GP475_08880"/>
<reference evidence="2 3" key="1">
    <citation type="submission" date="2019-12" db="EMBL/GenBank/DDBJ databases">
        <title>Corynebacterium sp. nov., isolated from feces of the Anser Albifrons in China.</title>
        <authorList>
            <person name="Liu Q."/>
        </authorList>
    </citation>
    <scope>NUCLEOTIDE SEQUENCE [LARGE SCALE GENOMIC DNA]</scope>
    <source>
        <strain evidence="2 3">4H37-19</strain>
    </source>
</reference>
<dbReference type="SUPFAM" id="SSF52980">
    <property type="entry name" value="Restriction endonuclease-like"/>
    <property type="match status" value="1"/>
</dbReference>
<organism evidence="2 3">
    <name type="scientific">Corynebacterium poyangense</name>
    <dbReference type="NCBI Taxonomy" id="2684405"/>
    <lineage>
        <taxon>Bacteria</taxon>
        <taxon>Bacillati</taxon>
        <taxon>Actinomycetota</taxon>
        <taxon>Actinomycetes</taxon>
        <taxon>Mycobacteriales</taxon>
        <taxon>Corynebacteriaceae</taxon>
        <taxon>Corynebacterium</taxon>
    </lineage>
</organism>
<protein>
    <recommendedName>
        <fullName evidence="1">YqaJ viral recombinase domain-containing protein</fullName>
    </recommendedName>
</protein>
<dbReference type="EMBL" id="CP046884">
    <property type="protein sequence ID" value="QNQ90740.1"/>
    <property type="molecule type" value="Genomic_DNA"/>
</dbReference>
<evidence type="ECO:0000259" key="1">
    <source>
        <dbReference type="Pfam" id="PF09588"/>
    </source>
</evidence>
<dbReference type="Gene3D" id="3.90.320.10">
    <property type="match status" value="1"/>
</dbReference>
<proteinExistence type="predicted"/>
<dbReference type="Pfam" id="PF09588">
    <property type="entry name" value="YqaJ"/>
    <property type="match status" value="1"/>
</dbReference>
<dbReference type="RefSeq" id="WP_187974054.1">
    <property type="nucleotide sequence ID" value="NZ_CP046884.1"/>
</dbReference>
<sequence length="308" mass="34612">MTQPPERLYINKRPAKPGSKEWREMITASKVPGIAGMSHYTTPYRIWHEMNGLEPPEPSEQLEDRWATGHAMEEALATYYKIKNPEITLSRGEVQCFHPDMGGKYAASLDRIATPKGKARGPKNSWNVQFKTVSDWEQYKDLDLDTLPPEWVVQVTWEMHISGLIHHPTQIMVAGPYYDWKIIEISYDAEFAEGLERRVCEFEHSLSGEAPEPSSPADAAIARKAYPELEPNTDTEIPDELAESFLEAKKEAAEAGRAKREADGKANALAAKVLDLAKNTETISTPSMGVIAKRSMTKRGIQLRMTTK</sequence>
<dbReference type="InterPro" id="IPR011604">
    <property type="entry name" value="PDDEXK-like_dom_sf"/>
</dbReference>
<evidence type="ECO:0000313" key="2">
    <source>
        <dbReference type="EMBL" id="QNQ90740.1"/>
    </source>
</evidence>
<name>A0A7H0SQB5_9CORY</name>